<dbReference type="RefSeq" id="WP_119555506.1">
    <property type="nucleotide sequence ID" value="NZ_QXUI01000011.1"/>
</dbReference>
<proteinExistence type="predicted"/>
<reference evidence="1 2" key="1">
    <citation type="journal article" date="2016" name="Front. Microbiol.">
        <title>Comprehensive Phylogenetic Analysis of Bovine Non-aureus Staphylococci Species Based on Whole-Genome Sequencing.</title>
        <authorList>
            <person name="Naushad S."/>
            <person name="Barkema H.W."/>
            <person name="Luby C."/>
            <person name="Condas L.A."/>
            <person name="Nobrega D.B."/>
            <person name="Carson D.A."/>
            <person name="De Buck J."/>
        </authorList>
    </citation>
    <scope>NUCLEOTIDE SEQUENCE [LARGE SCALE GENOMIC DNA]</scope>
    <source>
        <strain evidence="1 2">SNUC 1349</strain>
    </source>
</reference>
<accession>A0AAQ0LXW1</accession>
<evidence type="ECO:0000313" key="2">
    <source>
        <dbReference type="Proteomes" id="UP000285579"/>
    </source>
</evidence>
<name>A0AAQ0LXW1_STAXY</name>
<dbReference type="AlphaFoldDB" id="A0AAQ0LXW1"/>
<protein>
    <submittedName>
        <fullName evidence="1">Uncharacterized protein</fullName>
    </submittedName>
</protein>
<comment type="caution">
    <text evidence="1">The sequence shown here is derived from an EMBL/GenBank/DDBJ whole genome shotgun (WGS) entry which is preliminary data.</text>
</comment>
<evidence type="ECO:0000313" key="1">
    <source>
        <dbReference type="EMBL" id="RIM90971.1"/>
    </source>
</evidence>
<gene>
    <name evidence="1" type="ORF">BU104_12625</name>
</gene>
<sequence length="132" mass="15801">MSENNNELKIKNNLIDYFRLKNFSSHQKNGMPKIWDLYNIFTIVDNNDNLMKIRAYKGFSDLNKERMYLICNFKNGVCRNVECNNSDFNKWIHNLTLEDVNSLYEILKDQPNEIELNNHQVLKNKNRIKLTL</sequence>
<dbReference type="EMBL" id="QXUI01000011">
    <property type="protein sequence ID" value="RIM90971.1"/>
    <property type="molecule type" value="Genomic_DNA"/>
</dbReference>
<dbReference type="Proteomes" id="UP000285579">
    <property type="component" value="Unassembled WGS sequence"/>
</dbReference>
<organism evidence="1 2">
    <name type="scientific">Staphylococcus xylosus</name>
    <dbReference type="NCBI Taxonomy" id="1288"/>
    <lineage>
        <taxon>Bacteria</taxon>
        <taxon>Bacillati</taxon>
        <taxon>Bacillota</taxon>
        <taxon>Bacilli</taxon>
        <taxon>Bacillales</taxon>
        <taxon>Staphylococcaceae</taxon>
        <taxon>Staphylococcus</taxon>
    </lineage>
</organism>